<evidence type="ECO:0000256" key="9">
    <source>
        <dbReference type="ARBA" id="ARBA00023180"/>
    </source>
</evidence>
<dbReference type="PANTHER" id="PTHR12137:SF33">
    <property type="entry name" value="CARBOHYDRATE SULFOTRANSFERASE 14"/>
    <property type="match status" value="1"/>
</dbReference>
<keyword evidence="9 11" id="KW-0325">Glycoprotein</keyword>
<evidence type="ECO:0000256" key="8">
    <source>
        <dbReference type="ARBA" id="ARBA00023136"/>
    </source>
</evidence>
<evidence type="ECO:0000256" key="5">
    <source>
        <dbReference type="ARBA" id="ARBA00022968"/>
    </source>
</evidence>
<dbReference type="AlphaFoldDB" id="A0A8C7L6E5"/>
<evidence type="ECO:0000313" key="12">
    <source>
        <dbReference type="Ensembl" id="ENSOKIP00005110663.1"/>
    </source>
</evidence>
<keyword evidence="3 11" id="KW-0808">Transferase</keyword>
<sequence length="338" mass="39452">MKSSGGARSRYMINFRRTVNSGSLRRSAVGAIVASGGLLFMIEKGMLNSMETPPHRGSSKVILPQTSSYMSKHFHLPNQILQEIRIQTICGQKNMPHSVRCLSPLQRKTLLQHILVNDEHCFLCCYVPKVACSNWKRVLKVLSGTLENVDVSIKMDHKSDLLFLSSLKPEEIRYRLKHYFKFMFVREPMERLLSAYKFGEIKAYQEKYGAEIIRLAGDDMMFSEFVRYLLDEDVERKNEHWMPIYNLCQPCAVSYDFIGSYEHLENDAGYMLQRIGAPPHIHFPERQMWYKPVTTEMLHYNLCSLPLKLLRELLPKYILDFSLFTYPLLNTTTEYCRH</sequence>
<keyword evidence="4 11" id="KW-0812">Transmembrane</keyword>
<reference evidence="12" key="1">
    <citation type="submission" date="2025-08" db="UniProtKB">
        <authorList>
            <consortium name="Ensembl"/>
        </authorList>
    </citation>
    <scope>IDENTIFICATION</scope>
</reference>
<dbReference type="Pfam" id="PF03567">
    <property type="entry name" value="Sulfotransfer_2"/>
    <property type="match status" value="1"/>
</dbReference>
<evidence type="ECO:0000256" key="2">
    <source>
        <dbReference type="ARBA" id="ARBA00006339"/>
    </source>
</evidence>
<feature type="transmembrane region" description="Helical" evidence="11">
    <location>
        <begin position="24"/>
        <end position="42"/>
    </location>
</feature>
<evidence type="ECO:0000256" key="1">
    <source>
        <dbReference type="ARBA" id="ARBA00004323"/>
    </source>
</evidence>
<keyword evidence="13" id="KW-1185">Reference proteome</keyword>
<dbReference type="InterPro" id="IPR005331">
    <property type="entry name" value="Sulfotransferase"/>
</dbReference>
<dbReference type="EC" id="2.8.2.-" evidence="11"/>
<dbReference type="InterPro" id="IPR018011">
    <property type="entry name" value="Carb_sulfotrans_8-10"/>
</dbReference>
<proteinExistence type="inferred from homology"/>
<accession>A0A8C7L6E5</accession>
<dbReference type="Ensembl" id="ENSOKIT00005118512.1">
    <property type="protein sequence ID" value="ENSOKIP00005110663.1"/>
    <property type="gene ID" value="ENSOKIG00005048334.1"/>
</dbReference>
<dbReference type="GO" id="GO:0000139">
    <property type="term" value="C:Golgi membrane"/>
    <property type="evidence" value="ECO:0007669"/>
    <property type="project" value="UniProtKB-SubCell"/>
</dbReference>
<keyword evidence="6 11" id="KW-1133">Transmembrane helix</keyword>
<evidence type="ECO:0000313" key="13">
    <source>
        <dbReference type="Proteomes" id="UP000694557"/>
    </source>
</evidence>
<gene>
    <name evidence="12" type="primary">CHST14</name>
</gene>
<keyword evidence="5 11" id="KW-0735">Signal-anchor</keyword>
<evidence type="ECO:0000256" key="7">
    <source>
        <dbReference type="ARBA" id="ARBA00023034"/>
    </source>
</evidence>
<comment type="subcellular location">
    <subcellularLocation>
        <location evidence="1 11">Golgi apparatus membrane</location>
        <topology evidence="1 11">Single-pass type II membrane protein</topology>
    </subcellularLocation>
</comment>
<protein>
    <recommendedName>
        <fullName evidence="11">Carbohydrate sulfotransferase</fullName>
        <ecNumber evidence="11">2.8.2.-</ecNumber>
    </recommendedName>
</protein>
<evidence type="ECO:0000256" key="3">
    <source>
        <dbReference type="ARBA" id="ARBA00022679"/>
    </source>
</evidence>
<dbReference type="GO" id="GO:0016051">
    <property type="term" value="P:carbohydrate biosynthetic process"/>
    <property type="evidence" value="ECO:0007669"/>
    <property type="project" value="InterPro"/>
</dbReference>
<dbReference type="Proteomes" id="UP000694557">
    <property type="component" value="Unassembled WGS sequence"/>
</dbReference>
<evidence type="ECO:0000256" key="10">
    <source>
        <dbReference type="ARBA" id="ARBA00023277"/>
    </source>
</evidence>
<dbReference type="GO" id="GO:0050655">
    <property type="term" value="P:dermatan sulfate proteoglycan metabolic process"/>
    <property type="evidence" value="ECO:0007669"/>
    <property type="project" value="TreeGrafter"/>
</dbReference>
<keyword evidence="7 11" id="KW-0333">Golgi apparatus</keyword>
<dbReference type="GeneTree" id="ENSGT00940000162640"/>
<keyword evidence="8 11" id="KW-0472">Membrane</keyword>
<evidence type="ECO:0000256" key="11">
    <source>
        <dbReference type="RuleBase" id="RU364020"/>
    </source>
</evidence>
<dbReference type="GO" id="GO:0008146">
    <property type="term" value="F:sulfotransferase activity"/>
    <property type="evidence" value="ECO:0007669"/>
    <property type="project" value="InterPro"/>
</dbReference>
<keyword evidence="10 11" id="KW-0119">Carbohydrate metabolism</keyword>
<comment type="similarity">
    <text evidence="2 11">Belongs to the sulfotransferase 2 family.</text>
</comment>
<evidence type="ECO:0000256" key="4">
    <source>
        <dbReference type="ARBA" id="ARBA00022692"/>
    </source>
</evidence>
<reference evidence="12" key="2">
    <citation type="submission" date="2025-09" db="UniProtKB">
        <authorList>
            <consortium name="Ensembl"/>
        </authorList>
    </citation>
    <scope>IDENTIFICATION</scope>
</reference>
<evidence type="ECO:0000256" key="6">
    <source>
        <dbReference type="ARBA" id="ARBA00022989"/>
    </source>
</evidence>
<dbReference type="PANTHER" id="PTHR12137">
    <property type="entry name" value="CARBOHYDRATE SULFOTRANSFERASE"/>
    <property type="match status" value="1"/>
</dbReference>
<organism evidence="12 13">
    <name type="scientific">Oncorhynchus kisutch</name>
    <name type="common">Coho salmon</name>
    <name type="synonym">Salmo kisutch</name>
    <dbReference type="NCBI Taxonomy" id="8019"/>
    <lineage>
        <taxon>Eukaryota</taxon>
        <taxon>Metazoa</taxon>
        <taxon>Chordata</taxon>
        <taxon>Craniata</taxon>
        <taxon>Vertebrata</taxon>
        <taxon>Euteleostomi</taxon>
        <taxon>Actinopterygii</taxon>
        <taxon>Neopterygii</taxon>
        <taxon>Teleostei</taxon>
        <taxon>Protacanthopterygii</taxon>
        <taxon>Salmoniformes</taxon>
        <taxon>Salmonidae</taxon>
        <taxon>Salmoninae</taxon>
        <taxon>Oncorhynchus</taxon>
    </lineage>
</organism>
<name>A0A8C7L6E5_ONCKI</name>